<proteinExistence type="predicted"/>
<protein>
    <submittedName>
        <fullName evidence="1">Uncharacterized protein</fullName>
    </submittedName>
</protein>
<sequence length="70" mass="8311">MFKPGRKEKQFSLDDRFLTFPKYIVEALQKSFAEDFFTTIFLKINEDHFSVLYSETFSRPNKPVNILVSL</sequence>
<feature type="non-terminal residue" evidence="1">
    <location>
        <position position="70"/>
    </location>
</feature>
<evidence type="ECO:0000313" key="1">
    <source>
        <dbReference type="EMBL" id="MBE1557194.1"/>
    </source>
</evidence>
<organism evidence="1 2">
    <name type="scientific">Sporosarcina limicola</name>
    <dbReference type="NCBI Taxonomy" id="34101"/>
    <lineage>
        <taxon>Bacteria</taxon>
        <taxon>Bacillati</taxon>
        <taxon>Bacillota</taxon>
        <taxon>Bacilli</taxon>
        <taxon>Bacillales</taxon>
        <taxon>Caryophanaceae</taxon>
        <taxon>Sporosarcina</taxon>
    </lineage>
</organism>
<dbReference type="Proteomes" id="UP000658225">
    <property type="component" value="Unassembled WGS sequence"/>
</dbReference>
<name>A0A927MLZ5_9BACL</name>
<keyword evidence="2" id="KW-1185">Reference proteome</keyword>
<evidence type="ECO:0000313" key="2">
    <source>
        <dbReference type="Proteomes" id="UP000658225"/>
    </source>
</evidence>
<reference evidence="1" key="1">
    <citation type="submission" date="2020-10" db="EMBL/GenBank/DDBJ databases">
        <title>Genomic Encyclopedia of Type Strains, Phase IV (KMG-IV): sequencing the most valuable type-strain genomes for metagenomic binning, comparative biology and taxonomic classification.</title>
        <authorList>
            <person name="Goeker M."/>
        </authorList>
    </citation>
    <scope>NUCLEOTIDE SEQUENCE</scope>
    <source>
        <strain evidence="1">DSM 13886</strain>
    </source>
</reference>
<accession>A0A927MLZ5</accession>
<dbReference type="AlphaFoldDB" id="A0A927MLZ5"/>
<comment type="caution">
    <text evidence="1">The sequence shown here is derived from an EMBL/GenBank/DDBJ whole genome shotgun (WGS) entry which is preliminary data.</text>
</comment>
<gene>
    <name evidence="1" type="ORF">H4683_004333</name>
</gene>
<dbReference type="EMBL" id="JADBEL010000066">
    <property type="protein sequence ID" value="MBE1557194.1"/>
    <property type="molecule type" value="Genomic_DNA"/>
</dbReference>